<dbReference type="SUPFAM" id="SSF51735">
    <property type="entry name" value="NAD(P)-binding Rossmann-fold domains"/>
    <property type="match status" value="1"/>
</dbReference>
<protein>
    <recommendedName>
        <fullName evidence="4">Beta-ketoacyl-ACP reductase</fullName>
    </recommendedName>
</protein>
<dbReference type="Proteomes" id="UP000178509">
    <property type="component" value="Unassembled WGS sequence"/>
</dbReference>
<dbReference type="InterPro" id="IPR020904">
    <property type="entry name" value="Sc_DH/Rdtase_CS"/>
</dbReference>
<comment type="caution">
    <text evidence="2">The sequence shown here is derived from an EMBL/GenBank/DDBJ whole genome shotgun (WGS) entry which is preliminary data.</text>
</comment>
<dbReference type="NCBIfam" id="NF005559">
    <property type="entry name" value="PRK07231.1"/>
    <property type="match status" value="1"/>
</dbReference>
<dbReference type="STRING" id="1802164.A3H51_02415"/>
<gene>
    <name evidence="2" type="ORF">A3H51_02415</name>
</gene>
<dbReference type="Pfam" id="PF13561">
    <property type="entry name" value="adh_short_C2"/>
    <property type="match status" value="1"/>
</dbReference>
<dbReference type="AlphaFoldDB" id="A0A1G2HIG2"/>
<organism evidence="2 3">
    <name type="scientific">Candidatus Spechtbacteria bacterium RIFCSPLOWO2_02_FULL_38_8</name>
    <dbReference type="NCBI Taxonomy" id="1802164"/>
    <lineage>
        <taxon>Bacteria</taxon>
        <taxon>Candidatus Spechtiibacteriota</taxon>
    </lineage>
</organism>
<comment type="similarity">
    <text evidence="1">Belongs to the short-chain dehydrogenases/reductases (SDR) family.</text>
</comment>
<name>A0A1G2HIG2_9BACT</name>
<reference evidence="2 3" key="1">
    <citation type="journal article" date="2016" name="Nat. Commun.">
        <title>Thousands of microbial genomes shed light on interconnected biogeochemical processes in an aquifer system.</title>
        <authorList>
            <person name="Anantharaman K."/>
            <person name="Brown C.T."/>
            <person name="Hug L.A."/>
            <person name="Sharon I."/>
            <person name="Castelle C.J."/>
            <person name="Probst A.J."/>
            <person name="Thomas B.C."/>
            <person name="Singh A."/>
            <person name="Wilkins M.J."/>
            <person name="Karaoz U."/>
            <person name="Brodie E.L."/>
            <person name="Williams K.H."/>
            <person name="Hubbard S.S."/>
            <person name="Banfield J.F."/>
        </authorList>
    </citation>
    <scope>NUCLEOTIDE SEQUENCE [LARGE SCALE GENOMIC DNA]</scope>
</reference>
<evidence type="ECO:0000313" key="3">
    <source>
        <dbReference type="Proteomes" id="UP000178509"/>
    </source>
</evidence>
<accession>A0A1G2HIG2</accession>
<dbReference type="PANTHER" id="PTHR42760">
    <property type="entry name" value="SHORT-CHAIN DEHYDROGENASES/REDUCTASES FAMILY MEMBER"/>
    <property type="match status" value="1"/>
</dbReference>
<dbReference type="FunFam" id="3.40.50.720:FF:000084">
    <property type="entry name" value="Short-chain dehydrogenase reductase"/>
    <property type="match status" value="1"/>
</dbReference>
<dbReference type="PRINTS" id="PR00081">
    <property type="entry name" value="GDHRDH"/>
</dbReference>
<evidence type="ECO:0008006" key="4">
    <source>
        <dbReference type="Google" id="ProtNLM"/>
    </source>
</evidence>
<dbReference type="Gene3D" id="3.40.50.720">
    <property type="entry name" value="NAD(P)-binding Rossmann-like Domain"/>
    <property type="match status" value="1"/>
</dbReference>
<dbReference type="CDD" id="cd05233">
    <property type="entry name" value="SDR_c"/>
    <property type="match status" value="1"/>
</dbReference>
<dbReference type="PROSITE" id="PS00061">
    <property type="entry name" value="ADH_SHORT"/>
    <property type="match status" value="1"/>
</dbReference>
<evidence type="ECO:0000313" key="2">
    <source>
        <dbReference type="EMBL" id="OGZ62296.1"/>
    </source>
</evidence>
<evidence type="ECO:0000256" key="1">
    <source>
        <dbReference type="ARBA" id="ARBA00006484"/>
    </source>
</evidence>
<dbReference type="InterPro" id="IPR002347">
    <property type="entry name" value="SDR_fam"/>
</dbReference>
<sequence>MKLENKIAIITGSSRGIGKATAILFAKEGAKVVINCEKQSSEAQEVIKTIGSPKAFFIQADVSKEDDVKRLVSETIKKFGKIDILVNNAGAIFRPGDWKSDLETWRKTIDTDLTSAWLMTREVAPIMLKNGDGSIVNLVSVYGFLGAAAVLAYTSAKGGLITMTKSFAKELAPTIRVNAIAPSNVMTDMTKGAGKELIESFRQQTPLKRIAEPDEIAKAILFLASNDASYITGEILVVDGGYSLK</sequence>
<dbReference type="InterPro" id="IPR036291">
    <property type="entry name" value="NAD(P)-bd_dom_sf"/>
</dbReference>
<proteinExistence type="inferred from homology"/>
<dbReference type="PRINTS" id="PR00080">
    <property type="entry name" value="SDRFAMILY"/>
</dbReference>
<dbReference type="GO" id="GO:0016616">
    <property type="term" value="F:oxidoreductase activity, acting on the CH-OH group of donors, NAD or NADP as acceptor"/>
    <property type="evidence" value="ECO:0007669"/>
    <property type="project" value="TreeGrafter"/>
</dbReference>
<dbReference type="EMBL" id="MHOJ01000022">
    <property type="protein sequence ID" value="OGZ62296.1"/>
    <property type="molecule type" value="Genomic_DNA"/>
</dbReference>